<dbReference type="PANTHER" id="PTHR33755">
    <property type="entry name" value="TOXIN PARE1-RELATED"/>
    <property type="match status" value="1"/>
</dbReference>
<evidence type="ECO:0000313" key="3">
    <source>
        <dbReference type="EMBL" id="RIA34439.1"/>
    </source>
</evidence>
<reference evidence="3 4" key="1">
    <citation type="submission" date="2018-08" db="EMBL/GenBank/DDBJ databases">
        <title>Genome sequencing of rice bacterial endophytes.</title>
        <authorList>
            <person name="Venturi V."/>
        </authorList>
    </citation>
    <scope>NUCLEOTIDE SEQUENCE [LARGE SCALE GENOMIC DNA]</scope>
    <source>
        <strain evidence="3 4">E1205</strain>
    </source>
</reference>
<dbReference type="Gene3D" id="3.30.2310.20">
    <property type="entry name" value="RelE-like"/>
    <property type="match status" value="1"/>
</dbReference>
<keyword evidence="2" id="KW-1277">Toxin-antitoxin system</keyword>
<evidence type="ECO:0000256" key="1">
    <source>
        <dbReference type="ARBA" id="ARBA00006226"/>
    </source>
</evidence>
<comment type="caution">
    <text evidence="3">The sequence shown here is derived from an EMBL/GenBank/DDBJ whole genome shotgun (WGS) entry which is preliminary data.</text>
</comment>
<evidence type="ECO:0000313" key="4">
    <source>
        <dbReference type="Proteomes" id="UP000265836"/>
    </source>
</evidence>
<organism evidence="3 4">
    <name type="scientific">Ectopseudomonas oleovorans</name>
    <name type="common">Pseudomonas oleovorans</name>
    <dbReference type="NCBI Taxonomy" id="301"/>
    <lineage>
        <taxon>Bacteria</taxon>
        <taxon>Pseudomonadati</taxon>
        <taxon>Pseudomonadota</taxon>
        <taxon>Gammaproteobacteria</taxon>
        <taxon>Pseudomonadales</taxon>
        <taxon>Pseudomonadaceae</taxon>
        <taxon>Ectopseudomonas</taxon>
    </lineage>
</organism>
<dbReference type="InterPro" id="IPR051803">
    <property type="entry name" value="TA_system_RelE-like_toxin"/>
</dbReference>
<proteinExistence type="inferred from homology"/>
<dbReference type="InterPro" id="IPR007712">
    <property type="entry name" value="RelE/ParE_toxin"/>
</dbReference>
<dbReference type="AlphaFoldDB" id="A0A397NG01"/>
<dbReference type="Proteomes" id="UP000265836">
    <property type="component" value="Unassembled WGS sequence"/>
</dbReference>
<dbReference type="PANTHER" id="PTHR33755:SF5">
    <property type="entry name" value="TYPE II TOXIN-ANTITOXIN SYSTEM RELE_PARE FAMILY TOXIN"/>
    <property type="match status" value="1"/>
</dbReference>
<dbReference type="Pfam" id="PF05016">
    <property type="entry name" value="ParE_toxin"/>
    <property type="match status" value="1"/>
</dbReference>
<gene>
    <name evidence="3" type="ORF">DFO61_1087</name>
</gene>
<name>A0A397NG01_ECTOL</name>
<dbReference type="EMBL" id="QXDA01000002">
    <property type="protein sequence ID" value="RIA34439.1"/>
    <property type="molecule type" value="Genomic_DNA"/>
</dbReference>
<dbReference type="InterPro" id="IPR035093">
    <property type="entry name" value="RelE/ParE_toxin_dom_sf"/>
</dbReference>
<comment type="similarity">
    <text evidence="1">Belongs to the RelE toxin family.</text>
</comment>
<protein>
    <submittedName>
        <fullName evidence="3">Plasmid stabilization system protein ParE</fullName>
    </submittedName>
</protein>
<dbReference type="RefSeq" id="WP_119691887.1">
    <property type="nucleotide sequence ID" value="NZ_QXDA01000002.1"/>
</dbReference>
<accession>A0A397NG01</accession>
<evidence type="ECO:0000256" key="2">
    <source>
        <dbReference type="ARBA" id="ARBA00022649"/>
    </source>
</evidence>
<sequence>MVEIVWTDPALEQLNDLAEYIALDKPAAARALVSRVMDVVSRLAQFPLSGRVPEELPGPVYREVVVPPCRIFYRYTNETVFIIHIMREERMLRAHMLG</sequence>